<evidence type="ECO:0000313" key="4">
    <source>
        <dbReference type="Proteomes" id="UP000215539"/>
    </source>
</evidence>
<accession>A0AAX2GZ23</accession>
<dbReference type="EMBL" id="CP014227">
    <property type="protein sequence ID" value="AMD84157.1"/>
    <property type="molecule type" value="Genomic_DNA"/>
</dbReference>
<evidence type="ECO:0000313" key="1">
    <source>
        <dbReference type="EMBL" id="AMD84157.1"/>
    </source>
</evidence>
<dbReference type="EMBL" id="LT906449">
    <property type="protein sequence ID" value="SNV13036.1"/>
    <property type="molecule type" value="Genomic_DNA"/>
</dbReference>
<dbReference type="AlphaFoldDB" id="A0AAX2GZ23"/>
<dbReference type="PROSITE" id="PS51257">
    <property type="entry name" value="PROKAR_LIPOPROTEIN"/>
    <property type="match status" value="1"/>
</dbReference>
<dbReference type="Proteomes" id="UP000065822">
    <property type="component" value="Chromosome"/>
</dbReference>
<protein>
    <recommendedName>
        <fullName evidence="5">Roadblock/LAMTOR2 domain-containing protein</fullName>
    </recommendedName>
</protein>
<reference evidence="2 4" key="2">
    <citation type="submission" date="2017-06" db="EMBL/GenBank/DDBJ databases">
        <authorList>
            <consortium name="Pathogen Informatics"/>
        </authorList>
    </citation>
    <scope>NUCLEOTIDE SEQUENCE [LARGE SCALE GENOMIC DNA]</scope>
    <source>
        <strain evidence="2 4">NCTC12947</strain>
    </source>
</reference>
<evidence type="ECO:0000313" key="2">
    <source>
        <dbReference type="EMBL" id="SNV13036.1"/>
    </source>
</evidence>
<proteinExistence type="predicted"/>
<evidence type="ECO:0000313" key="3">
    <source>
        <dbReference type="Proteomes" id="UP000065822"/>
    </source>
</evidence>
<dbReference type="KEGG" id="chg:AXF12_00555"/>
<gene>
    <name evidence="1" type="ORF">AXF12_00555</name>
    <name evidence="2" type="ORF">SAMEA44541418_01661</name>
</gene>
<organism evidence="2 4">
    <name type="scientific">Capnocytophaga haemolytica</name>
    <dbReference type="NCBI Taxonomy" id="45243"/>
    <lineage>
        <taxon>Bacteria</taxon>
        <taxon>Pseudomonadati</taxon>
        <taxon>Bacteroidota</taxon>
        <taxon>Flavobacteriia</taxon>
        <taxon>Flavobacteriales</taxon>
        <taxon>Flavobacteriaceae</taxon>
        <taxon>Capnocytophaga</taxon>
    </lineage>
</organism>
<sequence>MTGKELQKELDDYCEEMRNAMPGLLYLGILSCADGTTISKSSNNGDVAKFVEQESASHLLIVNQVKKVADTNETAGKLEVQFILIETDKITFMFSISPEGKYFALLALDREKANLAISRTLLYRGKDKLGKLLDSFF</sequence>
<dbReference type="Proteomes" id="UP000215539">
    <property type="component" value="Chromosome 1"/>
</dbReference>
<dbReference type="RefSeq" id="WP_066427652.1">
    <property type="nucleotide sequence ID" value="NZ_CP014227.1"/>
</dbReference>
<reference evidence="1 3" key="1">
    <citation type="submission" date="2016-02" db="EMBL/GenBank/DDBJ databases">
        <authorList>
            <person name="Holder M.E."/>
            <person name="Ajami N.J."/>
            <person name="Petrosino J.F."/>
        </authorList>
    </citation>
    <scope>NUCLEOTIDE SEQUENCE [LARGE SCALE GENOMIC DNA]</scope>
    <source>
        <strain evidence="1 3">CCUG 32990</strain>
    </source>
</reference>
<keyword evidence="3" id="KW-1185">Reference proteome</keyword>
<name>A0AAX2GZ23_9FLAO</name>
<evidence type="ECO:0008006" key="5">
    <source>
        <dbReference type="Google" id="ProtNLM"/>
    </source>
</evidence>